<evidence type="ECO:0000313" key="3">
    <source>
        <dbReference type="Proteomes" id="UP000605259"/>
    </source>
</evidence>
<protein>
    <submittedName>
        <fullName evidence="2">N-acetyltransferase</fullName>
    </submittedName>
</protein>
<dbReference type="SUPFAM" id="SSF55729">
    <property type="entry name" value="Acyl-CoA N-acyltransferases (Nat)"/>
    <property type="match status" value="1"/>
</dbReference>
<dbReference type="AlphaFoldDB" id="A0A917ELA9"/>
<organism evidence="2 3">
    <name type="scientific">Priestia taiwanensis</name>
    <dbReference type="NCBI Taxonomy" id="1347902"/>
    <lineage>
        <taxon>Bacteria</taxon>
        <taxon>Bacillati</taxon>
        <taxon>Bacillota</taxon>
        <taxon>Bacilli</taxon>
        <taxon>Bacillales</taxon>
        <taxon>Bacillaceae</taxon>
        <taxon>Priestia</taxon>
    </lineage>
</organism>
<dbReference type="EMBL" id="BMFK01000001">
    <property type="protein sequence ID" value="GGE56922.1"/>
    <property type="molecule type" value="Genomic_DNA"/>
</dbReference>
<name>A0A917ELA9_9BACI</name>
<reference evidence="2" key="2">
    <citation type="submission" date="2020-09" db="EMBL/GenBank/DDBJ databases">
        <authorList>
            <person name="Sun Q."/>
            <person name="Zhou Y."/>
        </authorList>
    </citation>
    <scope>NUCLEOTIDE SEQUENCE</scope>
    <source>
        <strain evidence="2">CGMCC 1.12698</strain>
    </source>
</reference>
<dbReference type="Pfam" id="PF13302">
    <property type="entry name" value="Acetyltransf_3"/>
    <property type="match status" value="1"/>
</dbReference>
<feature type="domain" description="N-acetyltransferase" evidence="1">
    <location>
        <begin position="15"/>
        <end position="172"/>
    </location>
</feature>
<sequence length="196" mass="22770">MMKVIEHIELVGENVIVASLQEEHVEALFEISQEPAIWEFLTTKVYTIDDMKDIVTAALKMKEEGSQDPFVVIDKKTNRIVGTTRLLDISHADKKAEIGWTWYHPSVWRTYVNTECKYLLLKYCFETLQYNRVQFKTDGRNERSQKAIARLGAVYEGTIRKERVLPNGYVRDAALFSIISEEWGSVKERLEGYMAR</sequence>
<accession>A0A917ELA9</accession>
<proteinExistence type="predicted"/>
<gene>
    <name evidence="2" type="ORF">GCM10007140_04040</name>
</gene>
<dbReference type="Proteomes" id="UP000605259">
    <property type="component" value="Unassembled WGS sequence"/>
</dbReference>
<dbReference type="PANTHER" id="PTHR43610">
    <property type="entry name" value="BLL6696 PROTEIN"/>
    <property type="match status" value="1"/>
</dbReference>
<comment type="caution">
    <text evidence="2">The sequence shown here is derived from an EMBL/GenBank/DDBJ whole genome shotgun (WGS) entry which is preliminary data.</text>
</comment>
<dbReference type="InterPro" id="IPR000182">
    <property type="entry name" value="GNAT_dom"/>
</dbReference>
<dbReference type="PANTHER" id="PTHR43610:SF1">
    <property type="entry name" value="N-ACETYLTRANSFERASE DOMAIN-CONTAINING PROTEIN"/>
    <property type="match status" value="1"/>
</dbReference>
<dbReference type="PROSITE" id="PS51186">
    <property type="entry name" value="GNAT"/>
    <property type="match status" value="1"/>
</dbReference>
<dbReference type="InterPro" id="IPR016181">
    <property type="entry name" value="Acyl_CoA_acyltransferase"/>
</dbReference>
<evidence type="ECO:0000259" key="1">
    <source>
        <dbReference type="PROSITE" id="PS51186"/>
    </source>
</evidence>
<dbReference type="Gene3D" id="3.40.630.30">
    <property type="match status" value="1"/>
</dbReference>
<dbReference type="GO" id="GO:0016747">
    <property type="term" value="F:acyltransferase activity, transferring groups other than amino-acyl groups"/>
    <property type="evidence" value="ECO:0007669"/>
    <property type="project" value="InterPro"/>
</dbReference>
<evidence type="ECO:0000313" key="2">
    <source>
        <dbReference type="EMBL" id="GGE56922.1"/>
    </source>
</evidence>
<keyword evidence="3" id="KW-1185">Reference proteome</keyword>
<reference evidence="2" key="1">
    <citation type="journal article" date="2014" name="Int. J. Syst. Evol. Microbiol.">
        <title>Complete genome sequence of Corynebacterium casei LMG S-19264T (=DSM 44701T), isolated from a smear-ripened cheese.</title>
        <authorList>
            <consortium name="US DOE Joint Genome Institute (JGI-PGF)"/>
            <person name="Walter F."/>
            <person name="Albersmeier A."/>
            <person name="Kalinowski J."/>
            <person name="Ruckert C."/>
        </authorList>
    </citation>
    <scope>NUCLEOTIDE SEQUENCE</scope>
    <source>
        <strain evidence="2">CGMCC 1.12698</strain>
    </source>
</reference>